<reference evidence="2" key="1">
    <citation type="journal article" date="2015" name="PLoS Genet.">
        <title>Genome Sequence and Transcriptome Analyses of Chrysochromulina tobin: Metabolic Tools for Enhanced Algal Fitness in the Prominent Order Prymnesiales (Haptophyceae).</title>
        <authorList>
            <person name="Hovde B.T."/>
            <person name="Deodato C.R."/>
            <person name="Hunsperger H.M."/>
            <person name="Ryken S.A."/>
            <person name="Yost W."/>
            <person name="Jha R.K."/>
            <person name="Patterson J."/>
            <person name="Monnat R.J. Jr."/>
            <person name="Barlow S.B."/>
            <person name="Starkenburg S.R."/>
            <person name="Cattolico R.A."/>
        </authorList>
    </citation>
    <scope>NUCLEOTIDE SEQUENCE</scope>
    <source>
        <strain evidence="2">CCMP291</strain>
    </source>
</reference>
<dbReference type="PANTHER" id="PTHR46880">
    <property type="entry name" value="RAS-ASSOCIATING DOMAIN-CONTAINING PROTEIN"/>
    <property type="match status" value="1"/>
</dbReference>
<evidence type="ECO:0000313" key="2">
    <source>
        <dbReference type="Proteomes" id="UP000037460"/>
    </source>
</evidence>
<comment type="caution">
    <text evidence="1">The sequence shown here is derived from an EMBL/GenBank/DDBJ whole genome shotgun (WGS) entry which is preliminary data.</text>
</comment>
<sequence>MQSVFPRGLPFGFLGDGSNDRSLVEQEAVVTRHLGADGKPYNSFFDLAPLDLTTSYDQRSPDALCMLACYSKSFDQLNQYQGFLHLSDWKKALIGGSFDGATVMLGSQGGTAKLLKDKVETHLTILHAAAHVEQLALGDAFKEVTYYDEWGGIVQEVYVYYNASGKKRFGLEAVANELKDKLLKIKGTHGIRWAASQAATLTALLADLPSVVVDLEQTAKATVGCQYTLLTPSNSFLGKSFKQRFEAEDGGRPRDWKATVKSVKVSDDGVAANDVFVLSYSNKTTMEISKAQLVAFLTDEDASGLVDEYTWQLRSRLINFRFAAFTAFMLDVHNQLGILSKGFQSNTLVIFDISKNLNRTLRSLEKLKKEESCGPEESKFWGFVNTDDADCLRTCQLEEGESGRKALKTDRIEVIDALSSHLVERFQKVLDDPILEAFSIFDVRKWPEDKDVLKDSYIDGIKLLYKTYKIFYAEEETEEMVLEQWEDLKAEINVPTLRTLSFHQLWANMLVQYADEYALVLRLVVISLLIPADTSECERIFSLMNDLKTAERSSMGQQNLKNLMLWHIMGYKTDAEGKKVKMPCCDVPVMAILKEFRSMAFENGGMLGRKAHRAAAVPKYEYEKHRAPVKAATSAASSAADE</sequence>
<dbReference type="Proteomes" id="UP000037460">
    <property type="component" value="Unassembled WGS sequence"/>
</dbReference>
<proteinExistence type="predicted"/>
<dbReference type="PANTHER" id="PTHR46880:SF5">
    <property type="entry name" value="DUF4371 DOMAIN-CONTAINING PROTEIN"/>
    <property type="match status" value="1"/>
</dbReference>
<evidence type="ECO:0000313" key="1">
    <source>
        <dbReference type="EMBL" id="KOO33057.1"/>
    </source>
</evidence>
<name>A0A0M0K395_9EUKA</name>
<keyword evidence="2" id="KW-1185">Reference proteome</keyword>
<gene>
    <name evidence="1" type="ORF">Ctob_005901</name>
</gene>
<accession>A0A0M0K395</accession>
<dbReference type="OrthoDB" id="9886994at2759"/>
<organism evidence="1 2">
    <name type="scientific">Chrysochromulina tobinii</name>
    <dbReference type="NCBI Taxonomy" id="1460289"/>
    <lineage>
        <taxon>Eukaryota</taxon>
        <taxon>Haptista</taxon>
        <taxon>Haptophyta</taxon>
        <taxon>Prymnesiophyceae</taxon>
        <taxon>Prymnesiales</taxon>
        <taxon>Chrysochromulinaceae</taxon>
        <taxon>Chrysochromulina</taxon>
    </lineage>
</organism>
<dbReference type="EMBL" id="JWZX01001610">
    <property type="protein sequence ID" value="KOO33057.1"/>
    <property type="molecule type" value="Genomic_DNA"/>
</dbReference>
<dbReference type="AlphaFoldDB" id="A0A0M0K395"/>
<protein>
    <submittedName>
        <fullName evidence="1">Zinc finger protein 862</fullName>
    </submittedName>
</protein>